<dbReference type="Proteomes" id="UP000248598">
    <property type="component" value="Chromosome 1"/>
</dbReference>
<feature type="transmembrane region" description="Helical" evidence="6">
    <location>
        <begin position="38"/>
        <end position="57"/>
    </location>
</feature>
<dbReference type="InterPro" id="IPR004923">
    <property type="entry name" value="FTR1/Fip1/EfeU"/>
</dbReference>
<proteinExistence type="inferred from homology"/>
<organism evidence="7 8">
    <name type="scientific">Kingella kingae</name>
    <dbReference type="NCBI Taxonomy" id="504"/>
    <lineage>
        <taxon>Bacteria</taxon>
        <taxon>Pseudomonadati</taxon>
        <taxon>Pseudomonadota</taxon>
        <taxon>Betaproteobacteria</taxon>
        <taxon>Neisseriales</taxon>
        <taxon>Neisseriaceae</taxon>
        <taxon>Kingella</taxon>
    </lineage>
</organism>
<keyword evidence="3 6" id="KW-0812">Transmembrane</keyword>
<keyword evidence="5 6" id="KW-0472">Membrane</keyword>
<comment type="similarity">
    <text evidence="2">Belongs to the oxidase-dependent Fe transporter (OFeT) (TC 9.A.10.1) family.</text>
</comment>
<feature type="transmembrane region" description="Helical" evidence="6">
    <location>
        <begin position="180"/>
        <end position="203"/>
    </location>
</feature>
<gene>
    <name evidence="7" type="primary">efeU</name>
    <name evidence="7" type="ORF">NCTC10529_01092</name>
</gene>
<protein>
    <submittedName>
        <fullName evidence="7">Ferrous iron uptake protein</fullName>
    </submittedName>
</protein>
<feature type="transmembrane region" description="Helical" evidence="6">
    <location>
        <begin position="148"/>
        <end position="168"/>
    </location>
</feature>
<evidence type="ECO:0000256" key="1">
    <source>
        <dbReference type="ARBA" id="ARBA00004141"/>
    </source>
</evidence>
<comment type="subcellular location">
    <subcellularLocation>
        <location evidence="1">Membrane</location>
        <topology evidence="1">Multi-pass membrane protein</topology>
    </subcellularLocation>
</comment>
<feature type="transmembrane region" description="Helical" evidence="6">
    <location>
        <begin position="252"/>
        <end position="271"/>
    </location>
</feature>
<dbReference type="GeneID" id="93262391"/>
<evidence type="ECO:0000256" key="5">
    <source>
        <dbReference type="ARBA" id="ARBA00023136"/>
    </source>
</evidence>
<dbReference type="GO" id="GO:0015093">
    <property type="term" value="F:ferrous iron transmembrane transporter activity"/>
    <property type="evidence" value="ECO:0007669"/>
    <property type="project" value="TreeGrafter"/>
</dbReference>
<evidence type="ECO:0000256" key="2">
    <source>
        <dbReference type="ARBA" id="ARBA00008333"/>
    </source>
</evidence>
<dbReference type="Pfam" id="PF03239">
    <property type="entry name" value="FTR1"/>
    <property type="match status" value="1"/>
</dbReference>
<dbReference type="NCBIfam" id="NF041756">
    <property type="entry name" value="EfeU"/>
    <property type="match status" value="1"/>
</dbReference>
<dbReference type="PANTHER" id="PTHR31632:SF2">
    <property type="entry name" value="PLASMA MEMBRANE IRON PERMEASE"/>
    <property type="match status" value="1"/>
</dbReference>
<feature type="transmembrane region" description="Helical" evidence="6">
    <location>
        <begin position="69"/>
        <end position="90"/>
    </location>
</feature>
<evidence type="ECO:0000256" key="4">
    <source>
        <dbReference type="ARBA" id="ARBA00022989"/>
    </source>
</evidence>
<evidence type="ECO:0000256" key="6">
    <source>
        <dbReference type="SAM" id="Phobius"/>
    </source>
</evidence>
<name>A0AAX2J3P2_KINKI</name>
<dbReference type="AlphaFoldDB" id="A0AAX2J3P2"/>
<dbReference type="GO" id="GO:0033573">
    <property type="term" value="C:high-affinity iron permease complex"/>
    <property type="evidence" value="ECO:0007669"/>
    <property type="project" value="InterPro"/>
</dbReference>
<keyword evidence="4 6" id="KW-1133">Transmembrane helix</keyword>
<reference evidence="7 8" key="1">
    <citation type="submission" date="2018-06" db="EMBL/GenBank/DDBJ databases">
        <authorList>
            <consortium name="Pathogen Informatics"/>
            <person name="Doyle S."/>
        </authorList>
    </citation>
    <scope>NUCLEOTIDE SEQUENCE [LARGE SCALE GENOMIC DNA]</scope>
    <source>
        <strain evidence="7 8">NCTC10529</strain>
    </source>
</reference>
<feature type="transmembrane region" description="Helical" evidence="6">
    <location>
        <begin position="117"/>
        <end position="142"/>
    </location>
</feature>
<dbReference type="PANTHER" id="PTHR31632">
    <property type="entry name" value="IRON TRANSPORTER FTH1"/>
    <property type="match status" value="1"/>
</dbReference>
<sequence>MWVALLITLREGIEAALIVGIVAGFLRQSGYTHLMPKVWLGVALAMLMCAGVGYGIHRTTGEIPQKQQEFVVGALGLIAVVMLTYMILWMQKAAKSLKSSLQQSVQVALNQGNKQGWALVLMAFLAVIREGLETVFFLIAVFEQSPSPRMPIGAVSGLLLAIVVGYLVYQGGIRINLAKFFRITGVFLIFVAAGLFAGAFRALHEAGVWNVWQVNPLDWSSHTPLDFSAVLHEDSPLGVVLSGFFGYTDHPVLADFILYFVYLIPVLYLFLRQKQPARSASN</sequence>
<evidence type="ECO:0000313" key="7">
    <source>
        <dbReference type="EMBL" id="SQH24897.1"/>
    </source>
</evidence>
<evidence type="ECO:0000313" key="8">
    <source>
        <dbReference type="Proteomes" id="UP000248598"/>
    </source>
</evidence>
<dbReference type="EMBL" id="LS483426">
    <property type="protein sequence ID" value="SQH24897.1"/>
    <property type="molecule type" value="Genomic_DNA"/>
</dbReference>
<dbReference type="RefSeq" id="WP_003785715.1">
    <property type="nucleotide sequence ID" value="NZ_CP045141.1"/>
</dbReference>
<accession>A0AAX2J3P2</accession>
<feature type="transmembrane region" description="Helical" evidence="6">
    <location>
        <begin position="6"/>
        <end position="26"/>
    </location>
</feature>
<evidence type="ECO:0000256" key="3">
    <source>
        <dbReference type="ARBA" id="ARBA00022692"/>
    </source>
</evidence>